<accession>A0A8J7U5D7</accession>
<keyword evidence="4" id="KW-0808">Transferase</keyword>
<keyword evidence="1" id="KW-0596">Phosphopantetheine</keyword>
<dbReference type="Pfam" id="PF00698">
    <property type="entry name" value="Acyl_transf_1"/>
    <property type="match status" value="1"/>
</dbReference>
<dbReference type="PANTHER" id="PTHR43775:SF37">
    <property type="entry name" value="SI:DKEY-61P9.11"/>
    <property type="match status" value="1"/>
</dbReference>
<dbReference type="AlphaFoldDB" id="A0A8J7U5D7"/>
<sequence length="315" mass="35008">MKPIVFMYSGQGAQYFHMGKELFDKEPAFKQALLACDDIVRGEIGTSLVDVMYDPGKKKSEPFDRLEHTHPGCFMIGHAMGRLLRSKGIQPQYVMGYSLGEWNAAVDAGVMELGAVLRSLIQQAKLFMEVAPEAGMTAILADPAIMQERPDLFQDSWLGGVNFPNHFCITARPERLDLIEQRLTAEDVICQRLPVHRGFHSPLVEMGKERYLANCPPTKFPSLPFYSGVAGGSVDLPDPVHFWRACREPVMFNQTAAAMERQGAMRYVDLGPSGTLANFVKYGLSPQSQSETFTILTPFGRETNMLQKALTGLRG</sequence>
<gene>
    <name evidence="4" type="ORF">J3U88_28480</name>
</gene>
<evidence type="ECO:0000313" key="5">
    <source>
        <dbReference type="Proteomes" id="UP000664417"/>
    </source>
</evidence>
<dbReference type="EMBL" id="JAFREP010000037">
    <property type="protein sequence ID" value="MBO1322443.1"/>
    <property type="molecule type" value="Genomic_DNA"/>
</dbReference>
<dbReference type="SMART" id="SM00827">
    <property type="entry name" value="PKS_AT"/>
    <property type="match status" value="1"/>
</dbReference>
<proteinExistence type="predicted"/>
<reference evidence="4" key="1">
    <citation type="submission" date="2021-03" db="EMBL/GenBank/DDBJ databases">
        <authorList>
            <person name="Wang G."/>
        </authorList>
    </citation>
    <scope>NUCLEOTIDE SEQUENCE</scope>
    <source>
        <strain evidence="4">KCTC 12899</strain>
    </source>
</reference>
<evidence type="ECO:0000256" key="2">
    <source>
        <dbReference type="ARBA" id="ARBA00022553"/>
    </source>
</evidence>
<evidence type="ECO:0000259" key="3">
    <source>
        <dbReference type="SMART" id="SM00827"/>
    </source>
</evidence>
<dbReference type="InterPro" id="IPR050091">
    <property type="entry name" value="PKS_NRPS_Biosynth_Enz"/>
</dbReference>
<feature type="domain" description="Malonyl-CoA:ACP transacylase (MAT)" evidence="3">
    <location>
        <begin position="7"/>
        <end position="302"/>
    </location>
</feature>
<dbReference type="SUPFAM" id="SSF52151">
    <property type="entry name" value="FabD/lysophospholipase-like"/>
    <property type="match status" value="1"/>
</dbReference>
<dbReference type="GO" id="GO:0005737">
    <property type="term" value="C:cytoplasm"/>
    <property type="evidence" value="ECO:0007669"/>
    <property type="project" value="TreeGrafter"/>
</dbReference>
<protein>
    <submittedName>
        <fullName evidence="4">Acyltransferase domain-containing protein</fullName>
    </submittedName>
</protein>
<organism evidence="4 5">
    <name type="scientific">Acanthopleuribacter pedis</name>
    <dbReference type="NCBI Taxonomy" id="442870"/>
    <lineage>
        <taxon>Bacteria</taxon>
        <taxon>Pseudomonadati</taxon>
        <taxon>Acidobacteriota</taxon>
        <taxon>Holophagae</taxon>
        <taxon>Acanthopleuribacterales</taxon>
        <taxon>Acanthopleuribacteraceae</taxon>
        <taxon>Acanthopleuribacter</taxon>
    </lineage>
</organism>
<keyword evidence="5" id="KW-1185">Reference proteome</keyword>
<dbReference type="PANTHER" id="PTHR43775">
    <property type="entry name" value="FATTY ACID SYNTHASE"/>
    <property type="match status" value="1"/>
</dbReference>
<evidence type="ECO:0000313" key="4">
    <source>
        <dbReference type="EMBL" id="MBO1322443.1"/>
    </source>
</evidence>
<name>A0A8J7U5D7_9BACT</name>
<dbReference type="GO" id="GO:0006633">
    <property type="term" value="P:fatty acid biosynthetic process"/>
    <property type="evidence" value="ECO:0007669"/>
    <property type="project" value="TreeGrafter"/>
</dbReference>
<keyword evidence="2" id="KW-0597">Phosphoprotein</keyword>
<dbReference type="Gene3D" id="3.40.366.10">
    <property type="entry name" value="Malonyl-Coenzyme A Acyl Carrier Protein, domain 2"/>
    <property type="match status" value="1"/>
</dbReference>
<dbReference type="InterPro" id="IPR016035">
    <property type="entry name" value="Acyl_Trfase/lysoPLipase"/>
</dbReference>
<evidence type="ECO:0000256" key="1">
    <source>
        <dbReference type="ARBA" id="ARBA00022450"/>
    </source>
</evidence>
<dbReference type="GO" id="GO:0071770">
    <property type="term" value="P:DIM/DIP cell wall layer assembly"/>
    <property type="evidence" value="ECO:0007669"/>
    <property type="project" value="TreeGrafter"/>
</dbReference>
<comment type="caution">
    <text evidence="4">The sequence shown here is derived from an EMBL/GenBank/DDBJ whole genome shotgun (WGS) entry which is preliminary data.</text>
</comment>
<dbReference type="Proteomes" id="UP000664417">
    <property type="component" value="Unassembled WGS sequence"/>
</dbReference>
<keyword evidence="4" id="KW-0012">Acyltransferase</keyword>
<dbReference type="RefSeq" id="WP_207862416.1">
    <property type="nucleotide sequence ID" value="NZ_JAFREP010000037.1"/>
</dbReference>
<dbReference type="GO" id="GO:0004312">
    <property type="term" value="F:fatty acid synthase activity"/>
    <property type="evidence" value="ECO:0007669"/>
    <property type="project" value="TreeGrafter"/>
</dbReference>
<dbReference type="InterPro" id="IPR001227">
    <property type="entry name" value="Ac_transferase_dom_sf"/>
</dbReference>
<dbReference type="GO" id="GO:0005886">
    <property type="term" value="C:plasma membrane"/>
    <property type="evidence" value="ECO:0007669"/>
    <property type="project" value="TreeGrafter"/>
</dbReference>
<dbReference type="InterPro" id="IPR014043">
    <property type="entry name" value="Acyl_transferase_dom"/>
</dbReference>